<dbReference type="GeneID" id="25401382"/>
<evidence type="ECO:0000256" key="5">
    <source>
        <dbReference type="ARBA" id="ARBA00023136"/>
    </source>
</evidence>
<feature type="transmembrane region" description="Helical" evidence="6">
    <location>
        <begin position="227"/>
        <end position="246"/>
    </location>
</feature>
<feature type="transmembrane region" description="Helical" evidence="6">
    <location>
        <begin position="317"/>
        <end position="335"/>
    </location>
</feature>
<proteinExistence type="predicted"/>
<evidence type="ECO:0000256" key="4">
    <source>
        <dbReference type="ARBA" id="ARBA00022989"/>
    </source>
</evidence>
<comment type="subcellular location">
    <subcellularLocation>
        <location evidence="1">Cell membrane</location>
        <topology evidence="1">Multi-pass membrane protein</topology>
    </subcellularLocation>
</comment>
<feature type="transmembrane region" description="Helical" evidence="6">
    <location>
        <begin position="253"/>
        <end position="270"/>
    </location>
</feature>
<dbReference type="EMBL" id="CP009961">
    <property type="protein sequence ID" value="AKG38628.1"/>
    <property type="molecule type" value="Genomic_DNA"/>
</dbReference>
<dbReference type="GO" id="GO:0022857">
    <property type="term" value="F:transmembrane transporter activity"/>
    <property type="evidence" value="ECO:0007669"/>
    <property type="project" value="InterPro"/>
</dbReference>
<accession>A0A0F7FI74</accession>
<dbReference type="PATRIC" id="fig|1550241.5.peg.870"/>
<dbReference type="InterPro" id="IPR050189">
    <property type="entry name" value="MFS_Efflux_Transporters"/>
</dbReference>
<organism evidence="8 9">
    <name type="scientific">Infirmifilum uzonense</name>
    <dbReference type="NCBI Taxonomy" id="1550241"/>
    <lineage>
        <taxon>Archaea</taxon>
        <taxon>Thermoproteota</taxon>
        <taxon>Thermoprotei</taxon>
        <taxon>Thermofilales</taxon>
        <taxon>Thermofilaceae</taxon>
        <taxon>Infirmifilum</taxon>
    </lineage>
</organism>
<feature type="transmembrane region" description="Helical" evidence="6">
    <location>
        <begin position="190"/>
        <end position="215"/>
    </location>
</feature>
<feature type="transmembrane region" description="Helical" evidence="6">
    <location>
        <begin position="124"/>
        <end position="145"/>
    </location>
</feature>
<name>A0A0F7FI74_9CREN</name>
<dbReference type="Gene3D" id="1.20.1250.20">
    <property type="entry name" value="MFS general substrate transporter like domains"/>
    <property type="match status" value="2"/>
</dbReference>
<evidence type="ECO:0000256" key="2">
    <source>
        <dbReference type="ARBA" id="ARBA00022475"/>
    </source>
</evidence>
<dbReference type="SUPFAM" id="SSF103473">
    <property type="entry name" value="MFS general substrate transporter"/>
    <property type="match status" value="1"/>
</dbReference>
<dbReference type="STRING" id="1550241.MA03_04085"/>
<evidence type="ECO:0000313" key="9">
    <source>
        <dbReference type="Proteomes" id="UP000067434"/>
    </source>
</evidence>
<dbReference type="HOGENOM" id="CLU_833204_0_0_2"/>
<evidence type="ECO:0000256" key="1">
    <source>
        <dbReference type="ARBA" id="ARBA00004651"/>
    </source>
</evidence>
<feature type="transmembrane region" description="Helical" evidence="6">
    <location>
        <begin position="341"/>
        <end position="359"/>
    </location>
</feature>
<feature type="transmembrane region" description="Helical" evidence="6">
    <location>
        <begin position="7"/>
        <end position="32"/>
    </location>
</feature>
<evidence type="ECO:0000259" key="7">
    <source>
        <dbReference type="PROSITE" id="PS50850"/>
    </source>
</evidence>
<evidence type="ECO:0000256" key="6">
    <source>
        <dbReference type="SAM" id="Phobius"/>
    </source>
</evidence>
<feature type="domain" description="Major facilitator superfamily (MFS) profile" evidence="7">
    <location>
        <begin position="1"/>
        <end position="175"/>
    </location>
</feature>
<dbReference type="InterPro" id="IPR011701">
    <property type="entry name" value="MFS"/>
</dbReference>
<dbReference type="AlphaFoldDB" id="A0A0F7FI74"/>
<feature type="transmembrane region" description="Helical" evidence="6">
    <location>
        <begin position="151"/>
        <end position="170"/>
    </location>
</feature>
<dbReference type="RefSeq" id="WP_052884057.1">
    <property type="nucleotide sequence ID" value="NZ_CP009961.1"/>
</dbReference>
<evidence type="ECO:0000256" key="3">
    <source>
        <dbReference type="ARBA" id="ARBA00022692"/>
    </source>
</evidence>
<dbReference type="Proteomes" id="UP000067434">
    <property type="component" value="Chromosome"/>
</dbReference>
<evidence type="ECO:0000313" key="8">
    <source>
        <dbReference type="EMBL" id="AKG38628.1"/>
    </source>
</evidence>
<feature type="transmembrane region" description="Helical" evidence="6">
    <location>
        <begin position="38"/>
        <end position="63"/>
    </location>
</feature>
<keyword evidence="2" id="KW-1003">Cell membrane</keyword>
<dbReference type="InterPro" id="IPR036259">
    <property type="entry name" value="MFS_trans_sf"/>
</dbReference>
<dbReference type="GO" id="GO:0005886">
    <property type="term" value="C:plasma membrane"/>
    <property type="evidence" value="ECO:0007669"/>
    <property type="project" value="UniProtKB-SubCell"/>
</dbReference>
<feature type="transmembrane region" description="Helical" evidence="6">
    <location>
        <begin position="70"/>
        <end position="88"/>
    </location>
</feature>
<feature type="transmembrane region" description="Helical" evidence="6">
    <location>
        <begin position="276"/>
        <end position="296"/>
    </location>
</feature>
<keyword evidence="9" id="KW-1185">Reference proteome</keyword>
<keyword evidence="3 6" id="KW-0812">Transmembrane</keyword>
<feature type="transmembrane region" description="Helical" evidence="6">
    <location>
        <begin position="94"/>
        <end position="112"/>
    </location>
</feature>
<dbReference type="InterPro" id="IPR020846">
    <property type="entry name" value="MFS_dom"/>
</dbReference>
<dbReference type="PANTHER" id="PTHR43124:SF3">
    <property type="entry name" value="CHLORAMPHENICOL EFFLUX PUMP RV0191"/>
    <property type="match status" value="1"/>
</dbReference>
<gene>
    <name evidence="8" type="ORF">MA03_04085</name>
</gene>
<dbReference type="PANTHER" id="PTHR43124">
    <property type="entry name" value="PURINE EFFLUX PUMP PBUE"/>
    <property type="match status" value="1"/>
</dbReference>
<dbReference type="PROSITE" id="PS50850">
    <property type="entry name" value="MFS"/>
    <property type="match status" value="1"/>
</dbReference>
<sequence>MPRDFGVAYVSSFVASFLQSVFIPTLVVYAYLSSLRELEISLITGFASLVYIPGALASAGLYSRIGARRIIVLAFGILAAGLAAHLFSHDFYSILLAASIVLLSLGVFWPALETYMSHSGTSVSLFSFSWSSGSLLGAFLTSTLLRFDARLLFASYALLSVIQALIALKLNEKVSVNESEVKHDNNIFSLLLLVTPWLYCLAYASSASGVFTFYPLFVERNGLSKDYISLVNFSMLLSRTITFFFYERIPVLVRDPLLASALFLVGGFLTKTQQPLLVVLTSMLIGYAQGVIYATALEQVFKRGQGVERATSLFESFIGLGYAIAPPISGLSHVLLHAEPISFSSMLSLLIALPGTIIYRRRKIKNASS</sequence>
<protein>
    <recommendedName>
        <fullName evidence="7">Major facilitator superfamily (MFS) profile domain-containing protein</fullName>
    </recommendedName>
</protein>
<dbReference type="KEGG" id="thf:MA03_04085"/>
<keyword evidence="5 6" id="KW-0472">Membrane</keyword>
<keyword evidence="4 6" id="KW-1133">Transmembrane helix</keyword>
<reference evidence="8 9" key="1">
    <citation type="journal article" date="2015" name="Stand. Genomic Sci.">
        <title>Complete genome sequence of and proposal of Thermofilum uzonense sp. nov. a novel hyperthermophilic crenarchaeon and emended description of the genus Thermofilum.</title>
        <authorList>
            <person name="Toshchakov S.V."/>
            <person name="Korzhenkov A.A."/>
            <person name="Samarov N.I."/>
            <person name="Mazunin I.O."/>
            <person name="Mozhey O.I."/>
            <person name="Shmyr I.S."/>
            <person name="Derbikova K.S."/>
            <person name="Taranov E.A."/>
            <person name="Dominova I.N."/>
            <person name="Bonch-Osmolovskaya E.A."/>
            <person name="Patrushev M.V."/>
            <person name="Podosokorskaya O.A."/>
            <person name="Kublanov I.V."/>
        </authorList>
    </citation>
    <scope>NUCLEOTIDE SEQUENCE [LARGE SCALE GENOMIC DNA]</scope>
    <source>
        <strain evidence="8 9">1807-2</strain>
    </source>
</reference>
<dbReference type="Pfam" id="PF07690">
    <property type="entry name" value="MFS_1"/>
    <property type="match status" value="1"/>
</dbReference>